<dbReference type="PANTHER" id="PTHR10773:SF19">
    <property type="match status" value="1"/>
</dbReference>
<feature type="domain" description="DUF7869" evidence="1">
    <location>
        <begin position="10"/>
        <end position="138"/>
    </location>
</feature>
<keyword evidence="3" id="KW-1185">Reference proteome</keyword>
<evidence type="ECO:0000313" key="2">
    <source>
        <dbReference type="EMBL" id="CAH1114891.1"/>
    </source>
</evidence>
<dbReference type="PANTHER" id="PTHR10773">
    <property type="entry name" value="DNA-DIRECTED RNA POLYMERASES I, II, AND III SUBUNIT RPABC2"/>
    <property type="match status" value="1"/>
</dbReference>
<dbReference type="EMBL" id="OV651820">
    <property type="protein sequence ID" value="CAH1114891.1"/>
    <property type="molecule type" value="Genomic_DNA"/>
</dbReference>
<dbReference type="OrthoDB" id="6749779at2759"/>
<dbReference type="AlphaFoldDB" id="A0A9P0GM67"/>
<proteinExistence type="predicted"/>
<reference evidence="2" key="1">
    <citation type="submission" date="2022-01" db="EMBL/GenBank/DDBJ databases">
        <authorList>
            <person name="King R."/>
        </authorList>
    </citation>
    <scope>NUCLEOTIDE SEQUENCE</scope>
</reference>
<name>A0A9P0GM67_9CUCU</name>
<dbReference type="Pfam" id="PF25273">
    <property type="entry name" value="DUF7869"/>
    <property type="match status" value="1"/>
</dbReference>
<accession>A0A9P0GM67</accession>
<evidence type="ECO:0000313" key="3">
    <source>
        <dbReference type="Proteomes" id="UP001153636"/>
    </source>
</evidence>
<gene>
    <name evidence="2" type="ORF">PSYICH_LOCUS13998</name>
</gene>
<dbReference type="Proteomes" id="UP001153636">
    <property type="component" value="Chromosome 8"/>
</dbReference>
<evidence type="ECO:0000259" key="1">
    <source>
        <dbReference type="Pfam" id="PF25273"/>
    </source>
</evidence>
<sequence length="246" mass="29141">MWDEATAGRGANQIASCLYKQLIDNLDPEIKTLTFYSDTCAGQNKNSFLPIMFMLLMREIKSLENINHKFLEPGHTHMECDTDHSIIEKKKKKHEAPIEHPRDWMQLVHMCGKTKPFKVIEMKRKDFLEFSALLKTYFINKKINEAGEQVIWRDIKWLRYSADQFGIVQYKTTLKYEEPFKKIDFKRKSKISMPNIIKPPLSYKGPVPINPMKEENLIELLPLLIRPFIHFIKIFVRRIIFQMLSH</sequence>
<dbReference type="InterPro" id="IPR057191">
    <property type="entry name" value="DUF7869"/>
</dbReference>
<organism evidence="2 3">
    <name type="scientific">Psylliodes chrysocephalus</name>
    <dbReference type="NCBI Taxonomy" id="3402493"/>
    <lineage>
        <taxon>Eukaryota</taxon>
        <taxon>Metazoa</taxon>
        <taxon>Ecdysozoa</taxon>
        <taxon>Arthropoda</taxon>
        <taxon>Hexapoda</taxon>
        <taxon>Insecta</taxon>
        <taxon>Pterygota</taxon>
        <taxon>Neoptera</taxon>
        <taxon>Endopterygota</taxon>
        <taxon>Coleoptera</taxon>
        <taxon>Polyphaga</taxon>
        <taxon>Cucujiformia</taxon>
        <taxon>Chrysomeloidea</taxon>
        <taxon>Chrysomelidae</taxon>
        <taxon>Galerucinae</taxon>
        <taxon>Alticini</taxon>
        <taxon>Psylliodes</taxon>
    </lineage>
</organism>
<protein>
    <recommendedName>
        <fullName evidence="1">DUF7869 domain-containing protein</fullName>
    </recommendedName>
</protein>